<keyword evidence="2" id="KW-1185">Reference proteome</keyword>
<gene>
    <name evidence="1" type="ORF">H8K47_07580</name>
</gene>
<proteinExistence type="predicted"/>
<dbReference type="Pfam" id="PF05258">
    <property type="entry name" value="DciA"/>
    <property type="match status" value="1"/>
</dbReference>
<sequence>MSTPTKNPARIFIHRGRPQQKVSGAADYLRLNDKMAMLLPTIQRNLRLKQDCQHILPRMFDSCEVLQLQDEVLTLAAPNAALATKLKQSGTKLQTCLQERGWQVNAIRIKVQVKRVVEKPTPVKQISLSNHALHALTELEQTLEKSKHNSDLHAALARMIARHQNK</sequence>
<dbReference type="InterPro" id="IPR007922">
    <property type="entry name" value="DciA-like"/>
</dbReference>
<name>A0A923I2K9_9BURK</name>
<organism evidence="1 2">
    <name type="scientific">Undibacterium rugosum</name>
    <dbReference type="NCBI Taxonomy" id="2762291"/>
    <lineage>
        <taxon>Bacteria</taxon>
        <taxon>Pseudomonadati</taxon>
        <taxon>Pseudomonadota</taxon>
        <taxon>Betaproteobacteria</taxon>
        <taxon>Burkholderiales</taxon>
        <taxon>Oxalobacteraceae</taxon>
        <taxon>Undibacterium</taxon>
    </lineage>
</organism>
<dbReference type="AlphaFoldDB" id="A0A923I2K9"/>
<protein>
    <submittedName>
        <fullName evidence="1">DUF721 domain-containing protein</fullName>
    </submittedName>
</protein>
<reference evidence="1" key="1">
    <citation type="submission" date="2020-08" db="EMBL/GenBank/DDBJ databases">
        <title>Novel species isolated from subtropical streams in China.</title>
        <authorList>
            <person name="Lu H."/>
        </authorList>
    </citation>
    <scope>NUCLEOTIDE SEQUENCE</scope>
    <source>
        <strain evidence="1">CY7W</strain>
    </source>
</reference>
<evidence type="ECO:0000313" key="2">
    <source>
        <dbReference type="Proteomes" id="UP000612361"/>
    </source>
</evidence>
<accession>A0A923I2K9</accession>
<evidence type="ECO:0000313" key="1">
    <source>
        <dbReference type="EMBL" id="MBC3935215.1"/>
    </source>
</evidence>
<dbReference type="EMBL" id="JACOGG010000006">
    <property type="protein sequence ID" value="MBC3935215.1"/>
    <property type="molecule type" value="Genomic_DNA"/>
</dbReference>
<dbReference type="RefSeq" id="WP_186880796.1">
    <property type="nucleotide sequence ID" value="NZ_JACOGG010000006.1"/>
</dbReference>
<dbReference type="Proteomes" id="UP000612361">
    <property type="component" value="Unassembled WGS sequence"/>
</dbReference>
<comment type="caution">
    <text evidence="1">The sequence shown here is derived from an EMBL/GenBank/DDBJ whole genome shotgun (WGS) entry which is preliminary data.</text>
</comment>